<feature type="compositionally biased region" description="Basic and acidic residues" evidence="1">
    <location>
        <begin position="221"/>
        <end position="231"/>
    </location>
</feature>
<protein>
    <submittedName>
        <fullName evidence="2">Uncharacterized protein</fullName>
    </submittedName>
</protein>
<feature type="non-terminal residue" evidence="2">
    <location>
        <position position="231"/>
    </location>
</feature>
<evidence type="ECO:0000256" key="1">
    <source>
        <dbReference type="SAM" id="MobiDB-lite"/>
    </source>
</evidence>
<name>X1UD14_9ZZZZ</name>
<gene>
    <name evidence="2" type="ORF">S12H4_42654</name>
</gene>
<dbReference type="AlphaFoldDB" id="X1UD14"/>
<evidence type="ECO:0000313" key="2">
    <source>
        <dbReference type="EMBL" id="GAJ15408.1"/>
    </source>
</evidence>
<feature type="region of interest" description="Disordered" evidence="1">
    <location>
        <begin position="211"/>
        <end position="231"/>
    </location>
</feature>
<sequence>MPNTDRQITGAPLSDAIITAVARLVDDAQAGTREPSHSDIEFCINRAHIQEGDPKTHGQTVGKAKRVRSAIYWAMDNAPDSGELFAASLVSLIRGCGGFRPESPNYVGADCIKSAADAFRAEGYELALDGELIPMVLDNLSGVALTEALESYVRRARRGVMDAAMVTGTGKDLLEATAAHVLQELWGTYPEKDNFPTLLGQAFVAVGLATTQDKPQPSEAPQKRIERSMYE</sequence>
<comment type="caution">
    <text evidence="2">The sequence shown here is derived from an EMBL/GenBank/DDBJ whole genome shotgun (WGS) entry which is preliminary data.</text>
</comment>
<proteinExistence type="predicted"/>
<organism evidence="2">
    <name type="scientific">marine sediment metagenome</name>
    <dbReference type="NCBI Taxonomy" id="412755"/>
    <lineage>
        <taxon>unclassified sequences</taxon>
        <taxon>metagenomes</taxon>
        <taxon>ecological metagenomes</taxon>
    </lineage>
</organism>
<reference evidence="2" key="1">
    <citation type="journal article" date="2014" name="Front. Microbiol.">
        <title>High frequency of phylogenetically diverse reductive dehalogenase-homologous genes in deep subseafloor sedimentary metagenomes.</title>
        <authorList>
            <person name="Kawai M."/>
            <person name="Futagami T."/>
            <person name="Toyoda A."/>
            <person name="Takaki Y."/>
            <person name="Nishi S."/>
            <person name="Hori S."/>
            <person name="Arai W."/>
            <person name="Tsubouchi T."/>
            <person name="Morono Y."/>
            <person name="Uchiyama I."/>
            <person name="Ito T."/>
            <person name="Fujiyama A."/>
            <person name="Inagaki F."/>
            <person name="Takami H."/>
        </authorList>
    </citation>
    <scope>NUCLEOTIDE SEQUENCE</scope>
    <source>
        <strain evidence="2">Expedition CK06-06</strain>
    </source>
</reference>
<dbReference type="EMBL" id="BARW01026123">
    <property type="protein sequence ID" value="GAJ15408.1"/>
    <property type="molecule type" value="Genomic_DNA"/>
</dbReference>
<accession>X1UD14</accession>